<dbReference type="OrthoDB" id="8457000at2"/>
<dbReference type="EMBL" id="UEYP01000017">
    <property type="protein sequence ID" value="SSC65045.1"/>
    <property type="molecule type" value="Genomic_DNA"/>
</dbReference>
<evidence type="ECO:0000313" key="2">
    <source>
        <dbReference type="Proteomes" id="UP000254764"/>
    </source>
</evidence>
<evidence type="ECO:0000313" key="1">
    <source>
        <dbReference type="EMBL" id="SSC65045.1"/>
    </source>
</evidence>
<name>A0A376AB64_9HYPH</name>
<organism evidence="1 2">
    <name type="scientific">Ciceribacter selenitireducens ATCC BAA-1503</name>
    <dbReference type="NCBI Taxonomy" id="1336235"/>
    <lineage>
        <taxon>Bacteria</taxon>
        <taxon>Pseudomonadati</taxon>
        <taxon>Pseudomonadota</taxon>
        <taxon>Alphaproteobacteria</taxon>
        <taxon>Hyphomicrobiales</taxon>
        <taxon>Rhizobiaceae</taxon>
        <taxon>Ciceribacter</taxon>
    </lineage>
</organism>
<protein>
    <submittedName>
        <fullName evidence="1">Uncharacterized protein</fullName>
    </submittedName>
</protein>
<dbReference type="STRING" id="1336235.GCA_000518785_02635"/>
<dbReference type="Proteomes" id="UP000254764">
    <property type="component" value="Unassembled WGS sequence"/>
</dbReference>
<gene>
    <name evidence="1" type="ORF">RHIZ70_753</name>
</gene>
<dbReference type="RefSeq" id="WP_115672185.1">
    <property type="nucleotide sequence ID" value="NZ_UEYP01000017.1"/>
</dbReference>
<sequence length="148" mass="15820">MQAVEELCGKTPVMQCFANDAQWGKIPERCHGDVQSMFEAENDSAAADGADPAEDPAATPIEDLSALSYGGILRAGPGMDSKKKASIRLGQPIELIEATGIWTDDFQWFKVRTASGTGYHWGGIFCTMGGAKPEGVLYDCDENPPGSF</sequence>
<reference evidence="2" key="1">
    <citation type="submission" date="2018-07" db="EMBL/GenBank/DDBJ databases">
        <authorList>
            <person name="Peiro R."/>
            <person name="Begona"/>
            <person name="Cbmso G."/>
            <person name="Lopez M."/>
            <person name="Gonzalez S."/>
        </authorList>
    </citation>
    <scope>NUCLEOTIDE SEQUENCE [LARGE SCALE GENOMIC DNA]</scope>
</reference>
<accession>A0A376AB64</accession>
<dbReference type="AlphaFoldDB" id="A0A376AB64"/>
<keyword evidence="2" id="KW-1185">Reference proteome</keyword>
<proteinExistence type="predicted"/>